<dbReference type="Pfam" id="PF01796">
    <property type="entry name" value="OB_ChsH2_C"/>
    <property type="match status" value="1"/>
</dbReference>
<dbReference type="InterPro" id="IPR052513">
    <property type="entry name" value="Thioester_dehydratase-like"/>
</dbReference>
<dbReference type="PANTHER" id="PTHR34075">
    <property type="entry name" value="BLR3430 PROTEIN"/>
    <property type="match status" value="1"/>
</dbReference>
<name>A0A4Q7NHC9_9BURK</name>
<dbReference type="RefSeq" id="WP_130355655.1">
    <property type="nucleotide sequence ID" value="NZ_SGXC01000001.1"/>
</dbReference>
<protein>
    <recommendedName>
        <fullName evidence="5">OB-fold protein</fullName>
    </recommendedName>
</protein>
<dbReference type="Pfam" id="PF12172">
    <property type="entry name" value="zf-ChsH2"/>
    <property type="match status" value="1"/>
</dbReference>
<dbReference type="Proteomes" id="UP000292445">
    <property type="component" value="Unassembled WGS sequence"/>
</dbReference>
<dbReference type="AlphaFoldDB" id="A0A4Q7NHC9"/>
<evidence type="ECO:0000259" key="1">
    <source>
        <dbReference type="Pfam" id="PF01796"/>
    </source>
</evidence>
<comment type="caution">
    <text evidence="3">The sequence shown here is derived from an EMBL/GenBank/DDBJ whole genome shotgun (WGS) entry which is preliminary data.</text>
</comment>
<dbReference type="OrthoDB" id="5514845at2"/>
<gene>
    <name evidence="3" type="ORF">EV675_0280</name>
</gene>
<reference evidence="3 4" key="1">
    <citation type="submission" date="2019-02" db="EMBL/GenBank/DDBJ databases">
        <title>Genomic Encyclopedia of Type Strains, Phase IV (KMG-IV): sequencing the most valuable type-strain genomes for metagenomic binning, comparative biology and taxonomic classification.</title>
        <authorList>
            <person name="Goeker M."/>
        </authorList>
    </citation>
    <scope>NUCLEOTIDE SEQUENCE [LARGE SCALE GENOMIC DNA]</scope>
    <source>
        <strain evidence="3 4">K24</strain>
    </source>
</reference>
<proteinExistence type="predicted"/>
<feature type="domain" description="ChsH2 rubredoxin-like zinc ribbon" evidence="2">
    <location>
        <begin position="16"/>
        <end position="50"/>
    </location>
</feature>
<dbReference type="InterPro" id="IPR022002">
    <property type="entry name" value="ChsH2_Znr"/>
</dbReference>
<dbReference type="InterPro" id="IPR002878">
    <property type="entry name" value="ChsH2_C"/>
</dbReference>
<feature type="domain" description="ChsH2 C-terminal OB-fold" evidence="1">
    <location>
        <begin position="53"/>
        <end position="115"/>
    </location>
</feature>
<organism evidence="3 4">
    <name type="scientific">Pigmentiphaga kullae</name>
    <dbReference type="NCBI Taxonomy" id="151784"/>
    <lineage>
        <taxon>Bacteria</taxon>
        <taxon>Pseudomonadati</taxon>
        <taxon>Pseudomonadota</taxon>
        <taxon>Betaproteobacteria</taxon>
        <taxon>Burkholderiales</taxon>
        <taxon>Alcaligenaceae</taxon>
        <taxon>Pigmentiphaga</taxon>
    </lineage>
</organism>
<sequence length="132" mass="14754">MVFPTPTITPINEPYWAGLASGELRYQECTECHHRWLPPREVCPACLSASTSWRPSVGHAKLISWVVYHTAYHPAFEGRLPYVVACVELVEGPRMLANLVAETDVTGLKIDQSLNLKIEDEGGLALPRFFCD</sequence>
<dbReference type="Gene3D" id="6.10.30.10">
    <property type="match status" value="1"/>
</dbReference>
<evidence type="ECO:0000313" key="3">
    <source>
        <dbReference type="EMBL" id="RZS84266.1"/>
    </source>
</evidence>
<dbReference type="PANTHER" id="PTHR34075:SF5">
    <property type="entry name" value="BLR3430 PROTEIN"/>
    <property type="match status" value="1"/>
</dbReference>
<dbReference type="InterPro" id="IPR012340">
    <property type="entry name" value="NA-bd_OB-fold"/>
</dbReference>
<accession>A0A4Q7NHC9</accession>
<keyword evidence="4" id="KW-1185">Reference proteome</keyword>
<dbReference type="SUPFAM" id="SSF50249">
    <property type="entry name" value="Nucleic acid-binding proteins"/>
    <property type="match status" value="1"/>
</dbReference>
<evidence type="ECO:0000259" key="2">
    <source>
        <dbReference type="Pfam" id="PF12172"/>
    </source>
</evidence>
<dbReference type="EMBL" id="SGXC01000001">
    <property type="protein sequence ID" value="RZS84266.1"/>
    <property type="molecule type" value="Genomic_DNA"/>
</dbReference>
<evidence type="ECO:0008006" key="5">
    <source>
        <dbReference type="Google" id="ProtNLM"/>
    </source>
</evidence>
<evidence type="ECO:0000313" key="4">
    <source>
        <dbReference type="Proteomes" id="UP000292445"/>
    </source>
</evidence>